<name>A0A9P5TF94_GYMJU</name>
<evidence type="ECO:0000313" key="4">
    <source>
        <dbReference type="Proteomes" id="UP000724874"/>
    </source>
</evidence>
<dbReference type="Pfam" id="PF18803">
    <property type="entry name" value="CxC2"/>
    <property type="match status" value="1"/>
</dbReference>
<feature type="region of interest" description="Disordered" evidence="1">
    <location>
        <begin position="548"/>
        <end position="571"/>
    </location>
</feature>
<dbReference type="AlphaFoldDB" id="A0A9P5TF94"/>
<gene>
    <name evidence="3" type="ORF">CPB84DRAFT_1756485</name>
</gene>
<evidence type="ECO:0000259" key="2">
    <source>
        <dbReference type="Pfam" id="PF18803"/>
    </source>
</evidence>
<reference evidence="3" key="1">
    <citation type="submission" date="2020-11" db="EMBL/GenBank/DDBJ databases">
        <authorList>
            <consortium name="DOE Joint Genome Institute"/>
            <person name="Ahrendt S."/>
            <person name="Riley R."/>
            <person name="Andreopoulos W."/>
            <person name="LaButti K."/>
            <person name="Pangilinan J."/>
            <person name="Ruiz-duenas F.J."/>
            <person name="Barrasa J.M."/>
            <person name="Sanchez-Garcia M."/>
            <person name="Camarero S."/>
            <person name="Miyauchi S."/>
            <person name="Serrano A."/>
            <person name="Linde D."/>
            <person name="Babiker R."/>
            <person name="Drula E."/>
            <person name="Ayuso-Fernandez I."/>
            <person name="Pacheco R."/>
            <person name="Padilla G."/>
            <person name="Ferreira P."/>
            <person name="Barriuso J."/>
            <person name="Kellner H."/>
            <person name="Castanera R."/>
            <person name="Alfaro M."/>
            <person name="Ramirez L."/>
            <person name="Pisabarro A.G."/>
            <person name="Kuo A."/>
            <person name="Tritt A."/>
            <person name="Lipzen A."/>
            <person name="He G."/>
            <person name="Yan M."/>
            <person name="Ng V."/>
            <person name="Cullen D."/>
            <person name="Martin F."/>
            <person name="Rosso M.-N."/>
            <person name="Henrissat B."/>
            <person name="Hibbett D."/>
            <person name="Martinez A.T."/>
            <person name="Grigoriev I.V."/>
        </authorList>
    </citation>
    <scope>NUCLEOTIDE SEQUENCE</scope>
    <source>
        <strain evidence="3">AH 44721</strain>
    </source>
</reference>
<dbReference type="InterPro" id="IPR041457">
    <property type="entry name" value="CxC2_KDZ-assoc"/>
</dbReference>
<evidence type="ECO:0000313" key="3">
    <source>
        <dbReference type="EMBL" id="KAF8868310.1"/>
    </source>
</evidence>
<dbReference type="Proteomes" id="UP000724874">
    <property type="component" value="Unassembled WGS sequence"/>
</dbReference>
<dbReference type="EMBL" id="JADNYJ010000705">
    <property type="protein sequence ID" value="KAF8868310.1"/>
    <property type="molecule type" value="Genomic_DNA"/>
</dbReference>
<comment type="caution">
    <text evidence="3">The sequence shown here is derived from an EMBL/GenBank/DDBJ whole genome shotgun (WGS) entry which is preliminary data.</text>
</comment>
<keyword evidence="4" id="KW-1185">Reference proteome</keyword>
<feature type="domain" description="CxC2-like cysteine cluster KDZ transposase-associated" evidence="2">
    <location>
        <begin position="169"/>
        <end position="231"/>
    </location>
</feature>
<dbReference type="OrthoDB" id="3214502at2759"/>
<evidence type="ECO:0000256" key="1">
    <source>
        <dbReference type="SAM" id="MobiDB-lite"/>
    </source>
</evidence>
<proteinExistence type="predicted"/>
<sequence length="681" mass="76214">MTTCTSGYLVDQSTSKLSCKWQLQLLWMQSVSLAKAPQVNGAVKTVWALNCYVAYVAGTGMLCSFTIIALWETGVKLYLGHNGLPCPESTSNAGLPLNDDVGGGTQPLEGYNLGPNPPTTFEDSFYATAFEEVGLDAEDEGNEEEDSLEDLKNSQTNLVLQPSSRDQSGNPFIAIINVSGVHHLPVVHCTCQRAEDDILFLEMGLFPASFDRIRTAFTFNVLTDFQLSNLELTDQESILKSHVGAKELQHLGKLALFCAACPQPGINLPDNWKEDTNHILYHRSFIADGNFKADHLVPRNAEDDVHLTDGEAFMTWQADYSEHLKEAISLAPRYAQKPTCHQHRAIADSEKSGPGKHVRGAVLMPALAMQMNMDYSNSQAMKTTHMEEIDELLNIYDVNCLFHVHGHKEECLYRFATTYIPGEYPWCNNGHRTEILDDHMGDSNWKKIINMAATICKKFGHAVTEQKASLEYYDGNPRCEAKRHEDVTHMDVMQSKVVKRRQPTTSQKLDLVNHRRHLQKTIEAFTNTAMEFIEEDLVNSIYNQDSVITDDLDPQDGDKGEPGALSISKADPNGQVLPFPSQILDKFLSLLAMEHRASIIALREKELDICKGHAEDCLETVQGAMIQLSWQFKNKVWPAEGIAQKTRAWEGANILEKVCTLQRRLYIGIAKYYTLSAPGWS</sequence>
<accession>A0A9P5TF94</accession>
<protein>
    <recommendedName>
        <fullName evidence="2">CxC2-like cysteine cluster KDZ transposase-associated domain-containing protein</fullName>
    </recommendedName>
</protein>
<organism evidence="3 4">
    <name type="scientific">Gymnopilus junonius</name>
    <name type="common">Spectacular rustgill mushroom</name>
    <name type="synonym">Gymnopilus spectabilis subsp. junonius</name>
    <dbReference type="NCBI Taxonomy" id="109634"/>
    <lineage>
        <taxon>Eukaryota</taxon>
        <taxon>Fungi</taxon>
        <taxon>Dikarya</taxon>
        <taxon>Basidiomycota</taxon>
        <taxon>Agaricomycotina</taxon>
        <taxon>Agaricomycetes</taxon>
        <taxon>Agaricomycetidae</taxon>
        <taxon>Agaricales</taxon>
        <taxon>Agaricineae</taxon>
        <taxon>Hymenogastraceae</taxon>
        <taxon>Gymnopilus</taxon>
    </lineage>
</organism>